<evidence type="ECO:0000256" key="2">
    <source>
        <dbReference type="ARBA" id="ARBA00022448"/>
    </source>
</evidence>
<dbReference type="Gene3D" id="3.40.50.300">
    <property type="entry name" value="P-loop containing nucleotide triphosphate hydrolases"/>
    <property type="match status" value="1"/>
</dbReference>
<keyword evidence="5" id="KW-0547">Nucleotide-binding</keyword>
<dbReference type="SUPFAM" id="SSF52540">
    <property type="entry name" value="P-loop containing nucleoside triphosphate hydrolases"/>
    <property type="match status" value="1"/>
</dbReference>
<evidence type="ECO:0000256" key="6">
    <source>
        <dbReference type="ARBA" id="ARBA00022840"/>
    </source>
</evidence>
<keyword evidence="7 11" id="KW-1133">Transmembrane helix</keyword>
<dbReference type="OrthoDB" id="4814201at2"/>
<evidence type="ECO:0000256" key="3">
    <source>
        <dbReference type="ARBA" id="ARBA00022475"/>
    </source>
</evidence>
<evidence type="ECO:0000256" key="1">
    <source>
        <dbReference type="ARBA" id="ARBA00004429"/>
    </source>
</evidence>
<evidence type="ECO:0000256" key="8">
    <source>
        <dbReference type="ARBA" id="ARBA00023136"/>
    </source>
</evidence>
<feature type="transmembrane region" description="Helical" evidence="11">
    <location>
        <begin position="537"/>
        <end position="562"/>
    </location>
</feature>
<keyword evidence="2" id="KW-0813">Transport</keyword>
<organism evidence="13 14">
    <name type="scientific">Schaalia canis</name>
    <dbReference type="NCBI Taxonomy" id="100469"/>
    <lineage>
        <taxon>Bacteria</taxon>
        <taxon>Bacillati</taxon>
        <taxon>Actinomycetota</taxon>
        <taxon>Actinomycetes</taxon>
        <taxon>Actinomycetales</taxon>
        <taxon>Actinomycetaceae</taxon>
        <taxon>Schaalia</taxon>
    </lineage>
</organism>
<evidence type="ECO:0000256" key="4">
    <source>
        <dbReference type="ARBA" id="ARBA00022692"/>
    </source>
</evidence>
<dbReference type="Proteomes" id="UP000280444">
    <property type="component" value="Unassembled WGS sequence"/>
</dbReference>
<keyword evidence="4 11" id="KW-0812">Transmembrane</keyword>
<feature type="domain" description="ABC transporter" evidence="12">
    <location>
        <begin position="4"/>
        <end position="241"/>
    </location>
</feature>
<evidence type="ECO:0000256" key="9">
    <source>
        <dbReference type="ARBA" id="ARBA00038388"/>
    </source>
</evidence>
<comment type="caution">
    <text evidence="13">The sequence shown here is derived from an EMBL/GenBank/DDBJ whole genome shotgun (WGS) entry which is preliminary data.</text>
</comment>
<dbReference type="InterPro" id="IPR017911">
    <property type="entry name" value="MacB-like_ATP-bd"/>
</dbReference>
<sequence>MATLRLERLAKTYTGPVNVTALKDATVTIEQGEYVVIEGPSGSGKSTMLNQIALLDTPTGGGYFIDNTDTTTLTDVQRAGLRSSTFSFIFQSFHLLDGRNVLDNVALGTLYRGLPAKRRRELAEKALSFVGLEHKAEQDTATLSGGERQRVAIARAIASGAPILVADEPTGNLDQANGQQVMDTLEALNAQGITIILVTHDPAVAARAPRRLHVLDGIVSETHPATPPHKPAREQETASPTPEGTSSTVRITDAVSDAWKGLWAKPARTIALVASVALGVGLALTTAGLAQTAQYQVSDIFDAQRNQRVAMQSSAAHTSPGGRQARSHESLERVKKLAGVEDALITVTHGQHRITATPATVTEKASTPYDLVGVVDGYIPSQIVTIETGNGTIGALGQITPPTDSAQSVTEKRFPALSHGEVLLGAQVAQEINLGPLLASPVVWIDGQPKRVVGVLTDAGLQLGLMRSIITSEDEAQSFSDVRYYSAEVKVVPGAAQQVAEQGPVAWIPASPENVRVDAPPDPTTLRENIESNLQTMLLTLTGVALLGAVLSMTNAMTAAVFQRIGEFGLRRAIGGRRIHVTGLVMTESLVIGILGGIVGVYTAVLVILGVTLARQWQPVLDPIMLPLGILGGICVGLLGGVVATQRASRIEPSDALRS</sequence>
<dbReference type="InterPro" id="IPR003838">
    <property type="entry name" value="ABC3_permease_C"/>
</dbReference>
<dbReference type="PANTHER" id="PTHR24220">
    <property type="entry name" value="IMPORT ATP-BINDING PROTEIN"/>
    <property type="match status" value="1"/>
</dbReference>
<proteinExistence type="inferred from homology"/>
<evidence type="ECO:0000259" key="12">
    <source>
        <dbReference type="PROSITE" id="PS50893"/>
    </source>
</evidence>
<dbReference type="GO" id="GO:0005886">
    <property type="term" value="C:plasma membrane"/>
    <property type="evidence" value="ECO:0007669"/>
    <property type="project" value="UniProtKB-SubCell"/>
</dbReference>
<dbReference type="PANTHER" id="PTHR24220:SF648">
    <property type="entry name" value="ABC TRANSPORTER ATP-BINDING PROTEIN YTRE"/>
    <property type="match status" value="1"/>
</dbReference>
<comment type="subcellular location">
    <subcellularLocation>
        <location evidence="1">Cell inner membrane</location>
        <topology evidence="1">Multi-pass membrane protein</topology>
    </subcellularLocation>
</comment>
<evidence type="ECO:0000256" key="7">
    <source>
        <dbReference type="ARBA" id="ARBA00022989"/>
    </source>
</evidence>
<keyword evidence="3" id="KW-1003">Cell membrane</keyword>
<gene>
    <name evidence="13" type="ORF">EII11_06215</name>
</gene>
<dbReference type="AlphaFoldDB" id="A0A3P1SEP8"/>
<reference evidence="13 14" key="1">
    <citation type="submission" date="2018-11" db="EMBL/GenBank/DDBJ databases">
        <title>Genomes From Bacteria Associated with the Canine Oral Cavity: a Test Case for Automated Genome-Based Taxonomic Assignment.</title>
        <authorList>
            <person name="Coil D.A."/>
            <person name="Jospin G."/>
            <person name="Darling A.E."/>
            <person name="Wallis C."/>
            <person name="Davis I.J."/>
            <person name="Harris S."/>
            <person name="Eisen J.A."/>
            <person name="Holcombe L.J."/>
            <person name="O'Flynn C."/>
        </authorList>
    </citation>
    <scope>NUCLEOTIDE SEQUENCE [LARGE SCALE GENOMIC DNA]</scope>
    <source>
        <strain evidence="13 14">OH770</strain>
    </source>
</reference>
<evidence type="ECO:0000256" key="5">
    <source>
        <dbReference type="ARBA" id="ARBA00022741"/>
    </source>
</evidence>
<dbReference type="InterPro" id="IPR027417">
    <property type="entry name" value="P-loop_NTPase"/>
</dbReference>
<comment type="similarity">
    <text evidence="9">Belongs to the ABC transporter superfamily. Macrolide exporter (TC 3.A.1.122) family.</text>
</comment>
<evidence type="ECO:0000313" key="13">
    <source>
        <dbReference type="EMBL" id="RRC95225.1"/>
    </source>
</evidence>
<evidence type="ECO:0000256" key="10">
    <source>
        <dbReference type="SAM" id="MobiDB-lite"/>
    </source>
</evidence>
<accession>A0A3P1SEP8</accession>
<name>A0A3P1SEP8_9ACTO</name>
<dbReference type="CDD" id="cd03255">
    <property type="entry name" value="ABC_MJ0796_LolCDE_FtsE"/>
    <property type="match status" value="1"/>
</dbReference>
<dbReference type="InterPro" id="IPR017871">
    <property type="entry name" value="ABC_transporter-like_CS"/>
</dbReference>
<feature type="transmembrane region" description="Helical" evidence="11">
    <location>
        <begin position="624"/>
        <end position="644"/>
    </location>
</feature>
<feature type="compositionally biased region" description="Polar residues" evidence="10">
    <location>
        <begin position="237"/>
        <end position="248"/>
    </location>
</feature>
<dbReference type="RefSeq" id="WP_124870231.1">
    <property type="nucleotide sequence ID" value="NZ_RQZF01000005.1"/>
</dbReference>
<dbReference type="InterPro" id="IPR015854">
    <property type="entry name" value="ABC_transpr_LolD-like"/>
</dbReference>
<evidence type="ECO:0000313" key="14">
    <source>
        <dbReference type="Proteomes" id="UP000280444"/>
    </source>
</evidence>
<dbReference type="SMART" id="SM00382">
    <property type="entry name" value="AAA"/>
    <property type="match status" value="1"/>
</dbReference>
<feature type="region of interest" description="Disordered" evidence="10">
    <location>
        <begin position="221"/>
        <end position="248"/>
    </location>
</feature>
<keyword evidence="14" id="KW-1185">Reference proteome</keyword>
<dbReference type="EMBL" id="RQZF01000005">
    <property type="protein sequence ID" value="RRC95225.1"/>
    <property type="molecule type" value="Genomic_DNA"/>
</dbReference>
<evidence type="ECO:0000256" key="11">
    <source>
        <dbReference type="SAM" id="Phobius"/>
    </source>
</evidence>
<dbReference type="PROSITE" id="PS00211">
    <property type="entry name" value="ABC_TRANSPORTER_1"/>
    <property type="match status" value="1"/>
</dbReference>
<dbReference type="GO" id="GO:0016887">
    <property type="term" value="F:ATP hydrolysis activity"/>
    <property type="evidence" value="ECO:0007669"/>
    <property type="project" value="InterPro"/>
</dbReference>
<dbReference type="InterPro" id="IPR003439">
    <property type="entry name" value="ABC_transporter-like_ATP-bd"/>
</dbReference>
<dbReference type="InterPro" id="IPR003593">
    <property type="entry name" value="AAA+_ATPase"/>
</dbReference>
<dbReference type="GO" id="GO:0005524">
    <property type="term" value="F:ATP binding"/>
    <property type="evidence" value="ECO:0007669"/>
    <property type="project" value="UniProtKB-KW"/>
</dbReference>
<feature type="transmembrane region" description="Helical" evidence="11">
    <location>
        <begin position="583"/>
        <end position="612"/>
    </location>
</feature>
<dbReference type="Pfam" id="PF00005">
    <property type="entry name" value="ABC_tran"/>
    <property type="match status" value="1"/>
</dbReference>
<dbReference type="Pfam" id="PF02687">
    <property type="entry name" value="FtsX"/>
    <property type="match status" value="1"/>
</dbReference>
<dbReference type="PROSITE" id="PS50893">
    <property type="entry name" value="ABC_TRANSPORTER_2"/>
    <property type="match status" value="1"/>
</dbReference>
<keyword evidence="8 11" id="KW-0472">Membrane</keyword>
<dbReference type="GO" id="GO:0022857">
    <property type="term" value="F:transmembrane transporter activity"/>
    <property type="evidence" value="ECO:0007669"/>
    <property type="project" value="TreeGrafter"/>
</dbReference>
<keyword evidence="6 13" id="KW-0067">ATP-binding</keyword>
<protein>
    <submittedName>
        <fullName evidence="13">ATP-binding cassette domain-containing protein</fullName>
    </submittedName>
</protein>